<keyword evidence="2 3" id="KW-0378">Hydrolase</keyword>
<name>A0A7X5XXF4_9SPHN</name>
<organism evidence="5 6">
    <name type="scientific">Sphingomonas trueperi</name>
    <dbReference type="NCBI Taxonomy" id="53317"/>
    <lineage>
        <taxon>Bacteria</taxon>
        <taxon>Pseudomonadati</taxon>
        <taxon>Pseudomonadota</taxon>
        <taxon>Alphaproteobacteria</taxon>
        <taxon>Sphingomonadales</taxon>
        <taxon>Sphingomonadaceae</taxon>
        <taxon>Sphingomonas</taxon>
    </lineage>
</organism>
<evidence type="ECO:0000259" key="4">
    <source>
        <dbReference type="PROSITE" id="PS51462"/>
    </source>
</evidence>
<dbReference type="RefSeq" id="WP_125972793.1">
    <property type="nucleotide sequence ID" value="NZ_BAAADY010000005.1"/>
</dbReference>
<dbReference type="GO" id="GO:0016787">
    <property type="term" value="F:hydrolase activity"/>
    <property type="evidence" value="ECO:0007669"/>
    <property type="project" value="UniProtKB-KW"/>
</dbReference>
<dbReference type="PRINTS" id="PR00502">
    <property type="entry name" value="NUDIXFAMILY"/>
</dbReference>
<evidence type="ECO:0000313" key="5">
    <source>
        <dbReference type="EMBL" id="NJB96748.1"/>
    </source>
</evidence>
<comment type="cofactor">
    <cofactor evidence="1">
        <name>Mg(2+)</name>
        <dbReference type="ChEBI" id="CHEBI:18420"/>
    </cofactor>
</comment>
<comment type="similarity">
    <text evidence="3">Belongs to the Nudix hydrolase family.</text>
</comment>
<dbReference type="Pfam" id="PF00293">
    <property type="entry name" value="NUDIX"/>
    <property type="match status" value="1"/>
</dbReference>
<feature type="domain" description="Nudix hydrolase" evidence="4">
    <location>
        <begin position="36"/>
        <end position="159"/>
    </location>
</feature>
<dbReference type="InterPro" id="IPR020476">
    <property type="entry name" value="Nudix_hydrolase"/>
</dbReference>
<dbReference type="Gene3D" id="3.90.79.10">
    <property type="entry name" value="Nucleoside Triphosphate Pyrophosphohydrolase"/>
    <property type="match status" value="1"/>
</dbReference>
<dbReference type="InterPro" id="IPR000086">
    <property type="entry name" value="NUDIX_hydrolase_dom"/>
</dbReference>
<evidence type="ECO:0000256" key="3">
    <source>
        <dbReference type="RuleBase" id="RU003476"/>
    </source>
</evidence>
<dbReference type="InterPro" id="IPR015797">
    <property type="entry name" value="NUDIX_hydrolase-like_dom_sf"/>
</dbReference>
<proteinExistence type="inferred from homology"/>
<evidence type="ECO:0000313" key="6">
    <source>
        <dbReference type="Proteomes" id="UP000531251"/>
    </source>
</evidence>
<reference evidence="5 6" key="1">
    <citation type="submission" date="2020-03" db="EMBL/GenBank/DDBJ databases">
        <title>Genomic Encyclopedia of Type Strains, Phase IV (KMG-IV): sequencing the most valuable type-strain genomes for metagenomic binning, comparative biology and taxonomic classification.</title>
        <authorList>
            <person name="Goeker M."/>
        </authorList>
    </citation>
    <scope>NUCLEOTIDE SEQUENCE [LARGE SCALE GENOMIC DNA]</scope>
    <source>
        <strain evidence="5 6">DSM 7225</strain>
    </source>
</reference>
<accession>A0A7X5XXF4</accession>
<dbReference type="PROSITE" id="PS51462">
    <property type="entry name" value="NUDIX"/>
    <property type="match status" value="1"/>
</dbReference>
<dbReference type="PANTHER" id="PTHR43046">
    <property type="entry name" value="GDP-MANNOSE MANNOSYL HYDROLASE"/>
    <property type="match status" value="1"/>
</dbReference>
<sequence>MASNRLHSNPLTALAITLALRGYLAARTVGWFVTRPQTRGVRAIAVTPTGQVILVRHSYIPGWHLPGGGHEGGETAEQAALRELREEAGMLSHGAVRVLGTLQHRPNFRRDTVTIALVEQVEFAFRPSLEIVEAGAFDLDALPEGVTAGTVRRLAEWREGLPVAKDW</sequence>
<dbReference type="EMBL" id="JAATJB010000002">
    <property type="protein sequence ID" value="NJB96748.1"/>
    <property type="molecule type" value="Genomic_DNA"/>
</dbReference>
<dbReference type="InterPro" id="IPR020084">
    <property type="entry name" value="NUDIX_hydrolase_CS"/>
</dbReference>
<keyword evidence="6" id="KW-1185">Reference proteome</keyword>
<dbReference type="AlphaFoldDB" id="A0A7X5XXF4"/>
<evidence type="ECO:0000256" key="2">
    <source>
        <dbReference type="ARBA" id="ARBA00022801"/>
    </source>
</evidence>
<dbReference type="PANTHER" id="PTHR43046:SF14">
    <property type="entry name" value="MUTT_NUDIX FAMILY PROTEIN"/>
    <property type="match status" value="1"/>
</dbReference>
<comment type="caution">
    <text evidence="5">The sequence shown here is derived from an EMBL/GenBank/DDBJ whole genome shotgun (WGS) entry which is preliminary data.</text>
</comment>
<dbReference type="Proteomes" id="UP000531251">
    <property type="component" value="Unassembled WGS sequence"/>
</dbReference>
<dbReference type="PROSITE" id="PS00893">
    <property type="entry name" value="NUDIX_BOX"/>
    <property type="match status" value="1"/>
</dbReference>
<dbReference type="SUPFAM" id="SSF55811">
    <property type="entry name" value="Nudix"/>
    <property type="match status" value="1"/>
</dbReference>
<protein>
    <submittedName>
        <fullName evidence="5">8-oxo-dGTP pyrophosphatase MutT (NUDIX family)</fullName>
    </submittedName>
</protein>
<evidence type="ECO:0000256" key="1">
    <source>
        <dbReference type="ARBA" id="ARBA00001946"/>
    </source>
</evidence>
<gene>
    <name evidence="5" type="ORF">GGR89_001048</name>
</gene>